<dbReference type="InterPro" id="IPR002150">
    <property type="entry name" value="Ribosomal_bL31"/>
</dbReference>
<evidence type="ECO:0000256" key="6">
    <source>
        <dbReference type="RuleBase" id="RU000564"/>
    </source>
</evidence>
<comment type="function">
    <text evidence="1">Binds the 23S rRNA.</text>
</comment>
<evidence type="ECO:0000256" key="2">
    <source>
        <dbReference type="ARBA" id="ARBA00009296"/>
    </source>
</evidence>
<accession>B9KHK4</accession>
<name>B9KHK4_ANAMF</name>
<organism evidence="7 8">
    <name type="scientific">Anaplasma marginale (strain Florida)</name>
    <dbReference type="NCBI Taxonomy" id="320483"/>
    <lineage>
        <taxon>Bacteria</taxon>
        <taxon>Pseudomonadati</taxon>
        <taxon>Pseudomonadota</taxon>
        <taxon>Alphaproteobacteria</taxon>
        <taxon>Rickettsiales</taxon>
        <taxon>Anaplasmataceae</taxon>
        <taxon>Anaplasma</taxon>
    </lineage>
</organism>
<keyword evidence="5 6" id="KW-0687">Ribonucleoprotein</keyword>
<evidence type="ECO:0000256" key="5">
    <source>
        <dbReference type="ARBA" id="ARBA00023274"/>
    </source>
</evidence>
<sequence length="99" mass="11453">MTCTLFPVTIRSYVRLCFNFVRRSVVMKKGIHPEVHPITVIFTNGEQREMLSTYGKPDEMVKVHLESDRFNHPAWNPGLRVSSKKNSRAARFLSKFGDL</sequence>
<dbReference type="GO" id="GO:0003735">
    <property type="term" value="F:structural constituent of ribosome"/>
    <property type="evidence" value="ECO:0007669"/>
    <property type="project" value="InterPro"/>
</dbReference>
<dbReference type="HOGENOM" id="CLU_114306_3_0_5"/>
<dbReference type="AlphaFoldDB" id="B9KHK4"/>
<evidence type="ECO:0000313" key="8">
    <source>
        <dbReference type="Proteomes" id="UP000007307"/>
    </source>
</evidence>
<dbReference type="GO" id="GO:0006412">
    <property type="term" value="P:translation"/>
    <property type="evidence" value="ECO:0007669"/>
    <property type="project" value="InterPro"/>
</dbReference>
<dbReference type="KEGG" id="amf:AMF_076"/>
<evidence type="ECO:0000256" key="3">
    <source>
        <dbReference type="ARBA" id="ARBA00011838"/>
    </source>
</evidence>
<dbReference type="GO" id="GO:0005840">
    <property type="term" value="C:ribosome"/>
    <property type="evidence" value="ECO:0007669"/>
    <property type="project" value="UniProtKB-KW"/>
</dbReference>
<dbReference type="eggNOG" id="COG0254">
    <property type="taxonomic scope" value="Bacteria"/>
</dbReference>
<comment type="subunit">
    <text evidence="3">Part of the 50S ribosomal subunit.</text>
</comment>
<keyword evidence="8" id="KW-1185">Reference proteome</keyword>
<proteinExistence type="inferred from homology"/>
<keyword evidence="4 6" id="KW-0689">Ribosomal protein</keyword>
<protein>
    <recommendedName>
        <fullName evidence="6">50S ribosomal protein L31</fullName>
    </recommendedName>
</protein>
<dbReference type="GO" id="GO:1990904">
    <property type="term" value="C:ribonucleoprotein complex"/>
    <property type="evidence" value="ECO:0007669"/>
    <property type="project" value="UniProtKB-KW"/>
</dbReference>
<dbReference type="SUPFAM" id="SSF143800">
    <property type="entry name" value="L28p-like"/>
    <property type="match status" value="1"/>
</dbReference>
<dbReference type="InterPro" id="IPR042105">
    <property type="entry name" value="Ribosomal_bL31_sf"/>
</dbReference>
<dbReference type="EMBL" id="CP001079">
    <property type="protein sequence ID" value="ACM48966.1"/>
    <property type="molecule type" value="Genomic_DNA"/>
</dbReference>
<evidence type="ECO:0000256" key="1">
    <source>
        <dbReference type="ARBA" id="ARBA00003795"/>
    </source>
</evidence>
<dbReference type="NCBIfam" id="TIGR00105">
    <property type="entry name" value="L31"/>
    <property type="match status" value="1"/>
</dbReference>
<comment type="similarity">
    <text evidence="2">Belongs to the bacterial ribosomal protein bL31 family. Type A subfamily.</text>
</comment>
<dbReference type="STRING" id="320483.AMF_076"/>
<evidence type="ECO:0000256" key="4">
    <source>
        <dbReference type="ARBA" id="ARBA00022980"/>
    </source>
</evidence>
<dbReference type="Pfam" id="PF01197">
    <property type="entry name" value="Ribosomal_L31"/>
    <property type="match status" value="1"/>
</dbReference>
<evidence type="ECO:0000313" key="7">
    <source>
        <dbReference type="EMBL" id="ACM48966.1"/>
    </source>
</evidence>
<reference evidence="7 8" key="1">
    <citation type="journal article" date="2009" name="BMC Genomics">
        <title>Conservation in the face of diversity: multistrain analysis of an intracellular bacterium.</title>
        <authorList>
            <person name="Dark M.J."/>
            <person name="Herndon D.R."/>
            <person name="Kappmeyer L.S."/>
            <person name="Gonzales M.P."/>
            <person name="Nordeen E."/>
            <person name="Palmer G.H."/>
            <person name="Knowles D.P. Jr."/>
            <person name="Brayton K.A."/>
        </authorList>
    </citation>
    <scope>NUCLEOTIDE SEQUENCE [LARGE SCALE GENOMIC DNA]</scope>
    <source>
        <strain evidence="7 8">Florida</strain>
    </source>
</reference>
<dbReference type="Proteomes" id="UP000007307">
    <property type="component" value="Chromosome"/>
</dbReference>
<dbReference type="NCBIfam" id="NF001809">
    <property type="entry name" value="PRK00528.1"/>
    <property type="match status" value="1"/>
</dbReference>
<dbReference type="InterPro" id="IPR034704">
    <property type="entry name" value="Ribosomal_bL28/bL31-like_sf"/>
</dbReference>
<gene>
    <name evidence="7" type="primary">rpmE</name>
    <name evidence="7" type="ordered locus">AMF_076</name>
</gene>
<dbReference type="Gene3D" id="4.10.830.30">
    <property type="entry name" value="Ribosomal protein L31"/>
    <property type="match status" value="1"/>
</dbReference>